<keyword evidence="2" id="KW-1185">Reference proteome</keyword>
<evidence type="ECO:0000313" key="2">
    <source>
        <dbReference type="Proteomes" id="UP001232992"/>
    </source>
</evidence>
<dbReference type="Proteomes" id="UP001232992">
    <property type="component" value="Unassembled WGS sequence"/>
</dbReference>
<protein>
    <submittedName>
        <fullName evidence="1">Uncharacterized protein</fullName>
    </submittedName>
</protein>
<comment type="caution">
    <text evidence="1">The sequence shown here is derived from an EMBL/GenBank/DDBJ whole genome shotgun (WGS) entry which is preliminary data.</text>
</comment>
<reference evidence="1 2" key="1">
    <citation type="submission" date="2023-01" db="EMBL/GenBank/DDBJ databases">
        <title>Novel diversity within Roseofilum (Cyanobacteria; Desertifilaceae) from marine benthic mats with descriptions of four novel species.</title>
        <authorList>
            <person name="Wang Y."/>
            <person name="Berthold D.E."/>
            <person name="Hu J."/>
            <person name="Lefler F.W."/>
            <person name="Laughinghouse H.D. IV."/>
        </authorList>
    </citation>
    <scope>NUCLEOTIDE SEQUENCE [LARGE SCALE GENOMIC DNA]</scope>
    <source>
        <strain evidence="1 2">BLCC-M143</strain>
    </source>
</reference>
<proteinExistence type="predicted"/>
<dbReference type="EMBL" id="JAQOSQ010000030">
    <property type="protein sequence ID" value="MDJ1185272.1"/>
    <property type="molecule type" value="Genomic_DNA"/>
</dbReference>
<organism evidence="1 2">
    <name type="scientific">Roseofilum casamattae BLCC-M143</name>
    <dbReference type="NCBI Taxonomy" id="3022442"/>
    <lineage>
        <taxon>Bacteria</taxon>
        <taxon>Bacillati</taxon>
        <taxon>Cyanobacteriota</taxon>
        <taxon>Cyanophyceae</taxon>
        <taxon>Desertifilales</taxon>
        <taxon>Desertifilaceae</taxon>
        <taxon>Roseofilum</taxon>
        <taxon>Roseofilum casamattae</taxon>
    </lineage>
</organism>
<sequence length="92" mass="10809">MPFNEKKIRPAWKMLPKAARRALQNLECAIASGEKEEVDRAVNAIADSFYEASEEIAIYRIECQKLRNRLRWRKRSRRSGEKAIARWLTLFG</sequence>
<gene>
    <name evidence="1" type="ORF">PMH09_18955</name>
</gene>
<dbReference type="RefSeq" id="WP_283759917.1">
    <property type="nucleotide sequence ID" value="NZ_JAQOSQ010000030.1"/>
</dbReference>
<name>A0ABT7C2H8_9CYAN</name>
<evidence type="ECO:0000313" key="1">
    <source>
        <dbReference type="EMBL" id="MDJ1185272.1"/>
    </source>
</evidence>
<accession>A0ABT7C2H8</accession>